<dbReference type="PANTHER" id="PTHR13812:SF19">
    <property type="entry name" value="KETIMINE REDUCTASE MU-CRYSTALLIN"/>
    <property type="match status" value="1"/>
</dbReference>
<comment type="caution">
    <text evidence="1">The sequence shown here is derived from an EMBL/GenBank/DDBJ whole genome shotgun (WGS) entry which is preliminary data.</text>
</comment>
<dbReference type="Gene3D" id="3.40.50.720">
    <property type="entry name" value="NAD(P)-binding Rossmann-like Domain"/>
    <property type="match status" value="1"/>
</dbReference>
<sequence length="331" mass="34307">MLLILDGAAVRKALTMADAIPAMADVLRRYSEGVVTQPLRAILRPQSGNEIFASMPSHVAGYGFGLKAIMLKPDNAARGLPVHVGVVVVFDQETGYPLATVDGAALTGIRTAAVSAAATRALARPDAGDLAIIGAGAQARGHLEAMHLVRELRRVRVFSRTRDRAELFAKHASQQFGIDVEVTRSSAEAVRGADLVCTTTSSGEPVLDAADLADGVHVNAIGASTKDARELPSGAVARAAVFVDSLESALAESADVGAPIAEGLLTADQVTEVGDVLLGRHGGRTSAEQITVFKSLGMAAQDVVAGFLVVRAATESGTGVRVAYQRETGEH</sequence>
<dbReference type="InterPro" id="IPR023401">
    <property type="entry name" value="ODC_N"/>
</dbReference>
<gene>
    <name evidence="1" type="primary">arcB</name>
    <name evidence="1" type="ORF">GCM10011609_48850</name>
</gene>
<organism evidence="1 2">
    <name type="scientific">Lentzea pudingi</name>
    <dbReference type="NCBI Taxonomy" id="1789439"/>
    <lineage>
        <taxon>Bacteria</taxon>
        <taxon>Bacillati</taxon>
        <taxon>Actinomycetota</taxon>
        <taxon>Actinomycetes</taxon>
        <taxon>Pseudonocardiales</taxon>
        <taxon>Pseudonocardiaceae</taxon>
        <taxon>Lentzea</taxon>
    </lineage>
</organism>
<evidence type="ECO:0000313" key="1">
    <source>
        <dbReference type="EMBL" id="GGN03939.1"/>
    </source>
</evidence>
<dbReference type="Proteomes" id="UP000597656">
    <property type="component" value="Unassembled WGS sequence"/>
</dbReference>
<protein>
    <submittedName>
        <fullName evidence="1">Delta(1)-pyrroline-2-carboxylate reductase</fullName>
    </submittedName>
</protein>
<evidence type="ECO:0000313" key="2">
    <source>
        <dbReference type="Proteomes" id="UP000597656"/>
    </source>
</evidence>
<keyword evidence="2" id="KW-1185">Reference proteome</keyword>
<dbReference type="RefSeq" id="WP_229693693.1">
    <property type="nucleotide sequence ID" value="NZ_BMNC01000006.1"/>
</dbReference>
<dbReference type="PANTHER" id="PTHR13812">
    <property type="entry name" value="KETIMINE REDUCTASE MU-CRYSTALLIN"/>
    <property type="match status" value="1"/>
</dbReference>
<dbReference type="PIRSF" id="PIRSF001439">
    <property type="entry name" value="CryM"/>
    <property type="match status" value="1"/>
</dbReference>
<name>A0ABQ2IA69_9PSEU</name>
<dbReference type="Gene3D" id="3.30.1780.10">
    <property type="entry name" value="ornithine cyclodeaminase, domain 1"/>
    <property type="match status" value="1"/>
</dbReference>
<dbReference type="SUPFAM" id="SSF51735">
    <property type="entry name" value="NAD(P)-binding Rossmann-fold domains"/>
    <property type="match status" value="1"/>
</dbReference>
<proteinExistence type="predicted"/>
<dbReference type="EMBL" id="BMNC01000006">
    <property type="protein sequence ID" value="GGN03939.1"/>
    <property type="molecule type" value="Genomic_DNA"/>
</dbReference>
<reference evidence="2" key="1">
    <citation type="journal article" date="2019" name="Int. J. Syst. Evol. Microbiol.">
        <title>The Global Catalogue of Microorganisms (GCM) 10K type strain sequencing project: providing services to taxonomists for standard genome sequencing and annotation.</title>
        <authorList>
            <consortium name="The Broad Institute Genomics Platform"/>
            <consortium name="The Broad Institute Genome Sequencing Center for Infectious Disease"/>
            <person name="Wu L."/>
            <person name="Ma J."/>
        </authorList>
    </citation>
    <scope>NUCLEOTIDE SEQUENCE [LARGE SCALE GENOMIC DNA]</scope>
    <source>
        <strain evidence="2">CGMCC 4.7319</strain>
    </source>
</reference>
<dbReference type="InterPro" id="IPR036291">
    <property type="entry name" value="NAD(P)-bd_dom_sf"/>
</dbReference>
<dbReference type="Pfam" id="PF02423">
    <property type="entry name" value="OCD_Mu_crystall"/>
    <property type="match status" value="1"/>
</dbReference>
<accession>A0ABQ2IA69</accession>
<dbReference type="InterPro" id="IPR003462">
    <property type="entry name" value="ODC_Mu_crystall"/>
</dbReference>